<evidence type="ECO:0000313" key="2">
    <source>
        <dbReference type="EMBL" id="KAJ8403777.1"/>
    </source>
</evidence>
<organism evidence="2 3">
    <name type="scientific">Aldrovandia affinis</name>
    <dbReference type="NCBI Taxonomy" id="143900"/>
    <lineage>
        <taxon>Eukaryota</taxon>
        <taxon>Metazoa</taxon>
        <taxon>Chordata</taxon>
        <taxon>Craniata</taxon>
        <taxon>Vertebrata</taxon>
        <taxon>Euteleostomi</taxon>
        <taxon>Actinopterygii</taxon>
        <taxon>Neopterygii</taxon>
        <taxon>Teleostei</taxon>
        <taxon>Notacanthiformes</taxon>
        <taxon>Halosauridae</taxon>
        <taxon>Aldrovandia</taxon>
    </lineage>
</organism>
<dbReference type="EMBL" id="JAINUG010000056">
    <property type="protein sequence ID" value="KAJ8403777.1"/>
    <property type="molecule type" value="Genomic_DNA"/>
</dbReference>
<keyword evidence="3" id="KW-1185">Reference proteome</keyword>
<feature type="compositionally biased region" description="Basic and acidic residues" evidence="1">
    <location>
        <begin position="46"/>
        <end position="62"/>
    </location>
</feature>
<dbReference type="AlphaFoldDB" id="A0AAD7SKN6"/>
<accession>A0AAD7SKN6</accession>
<proteinExistence type="predicted"/>
<evidence type="ECO:0000256" key="1">
    <source>
        <dbReference type="SAM" id="MobiDB-lite"/>
    </source>
</evidence>
<gene>
    <name evidence="2" type="ORF">AAFF_G00346450</name>
</gene>
<comment type="caution">
    <text evidence="2">The sequence shown here is derived from an EMBL/GenBank/DDBJ whole genome shotgun (WGS) entry which is preliminary data.</text>
</comment>
<dbReference type="Proteomes" id="UP001221898">
    <property type="component" value="Unassembled WGS sequence"/>
</dbReference>
<sequence>MCADLLNLVIRNSSGASAPDPFVLFRTTVWVKEEKPKPDGGAANPDRGEDKVPFLDMRRVPERTVLVTQP</sequence>
<feature type="region of interest" description="Disordered" evidence="1">
    <location>
        <begin position="34"/>
        <end position="70"/>
    </location>
</feature>
<protein>
    <submittedName>
        <fullName evidence="2">Uncharacterized protein</fullName>
    </submittedName>
</protein>
<reference evidence="2" key="1">
    <citation type="journal article" date="2023" name="Science">
        <title>Genome structures resolve the early diversification of teleost fishes.</title>
        <authorList>
            <person name="Parey E."/>
            <person name="Louis A."/>
            <person name="Montfort J."/>
            <person name="Bouchez O."/>
            <person name="Roques C."/>
            <person name="Iampietro C."/>
            <person name="Lluch J."/>
            <person name="Castinel A."/>
            <person name="Donnadieu C."/>
            <person name="Desvignes T."/>
            <person name="Floi Bucao C."/>
            <person name="Jouanno E."/>
            <person name="Wen M."/>
            <person name="Mejri S."/>
            <person name="Dirks R."/>
            <person name="Jansen H."/>
            <person name="Henkel C."/>
            <person name="Chen W.J."/>
            <person name="Zahm M."/>
            <person name="Cabau C."/>
            <person name="Klopp C."/>
            <person name="Thompson A.W."/>
            <person name="Robinson-Rechavi M."/>
            <person name="Braasch I."/>
            <person name="Lecointre G."/>
            <person name="Bobe J."/>
            <person name="Postlethwait J.H."/>
            <person name="Berthelot C."/>
            <person name="Roest Crollius H."/>
            <person name="Guiguen Y."/>
        </authorList>
    </citation>
    <scope>NUCLEOTIDE SEQUENCE</scope>
    <source>
        <strain evidence="2">NC1722</strain>
    </source>
</reference>
<name>A0AAD7SKN6_9TELE</name>
<evidence type="ECO:0000313" key="3">
    <source>
        <dbReference type="Proteomes" id="UP001221898"/>
    </source>
</evidence>